<protein>
    <submittedName>
        <fullName evidence="1">Uncharacterized protein</fullName>
    </submittedName>
</protein>
<evidence type="ECO:0000313" key="1">
    <source>
        <dbReference type="EMBL" id="KAJ7515170.1"/>
    </source>
</evidence>
<gene>
    <name evidence="1" type="ORF">O6H91_22G003100</name>
</gene>
<proteinExistence type="predicted"/>
<evidence type="ECO:0000313" key="2">
    <source>
        <dbReference type="Proteomes" id="UP001162992"/>
    </source>
</evidence>
<accession>A0ACC2AC99</accession>
<reference evidence="2" key="1">
    <citation type="journal article" date="2024" name="Proc. Natl. Acad. Sci. U.S.A.">
        <title>Extraordinary preservation of gene collinearity over three hundred million years revealed in homosporous lycophytes.</title>
        <authorList>
            <person name="Li C."/>
            <person name="Wickell D."/>
            <person name="Kuo L.Y."/>
            <person name="Chen X."/>
            <person name="Nie B."/>
            <person name="Liao X."/>
            <person name="Peng D."/>
            <person name="Ji J."/>
            <person name="Jenkins J."/>
            <person name="Williams M."/>
            <person name="Shu S."/>
            <person name="Plott C."/>
            <person name="Barry K."/>
            <person name="Rajasekar S."/>
            <person name="Grimwood J."/>
            <person name="Han X."/>
            <person name="Sun S."/>
            <person name="Hou Z."/>
            <person name="He W."/>
            <person name="Dai G."/>
            <person name="Sun C."/>
            <person name="Schmutz J."/>
            <person name="Leebens-Mack J.H."/>
            <person name="Li F.W."/>
            <person name="Wang L."/>
        </authorList>
    </citation>
    <scope>NUCLEOTIDE SEQUENCE [LARGE SCALE GENOMIC DNA]</scope>
    <source>
        <strain evidence="2">cv. PW_Plant_1</strain>
    </source>
</reference>
<name>A0ACC2AC99_DIPCM</name>
<keyword evidence="2" id="KW-1185">Reference proteome</keyword>
<dbReference type="EMBL" id="CM055113">
    <property type="protein sequence ID" value="KAJ7515170.1"/>
    <property type="molecule type" value="Genomic_DNA"/>
</dbReference>
<sequence>MKMALRKRVVVKKVSTIFPSRKKLPGVYSLSNFDLVNATIPTYMQLVYYFNAATNANNVAELMQSLREALTETLEIFPVLGGRLRNTDGGRLEVVLNVGGGIPFYEATAAAKLDEWPDLRDCSIETELNPENVIIGDFNYAPLARFQATVFRCGGVALGLSGCHGVIDGKSATEFMKAWGEIHMREHVSLQPYLDRSVLSAREPPVVTIPIPGDIASLHISGESIDHIPCVPSETEGTCSEIFCFQEHNIDELVREIEQGPYKYGRATAFEALSALVWLCVTKARKLESNCETKYIFPVSVRRGRWQPLLPEGYFGNAVINSSAVSTSGELVRQHISYAARMIHDSVRLVDAEFLRSMVDLLELELREGRLVGEPNIDPFNGRDVIVTTLVNFPTYDLNFGWGRPLHFSFSMPSDSEGLVYILSAPQGGRSRHVAVSVRKEHMTRLLKDELFVHFLSELKTSDDRLLRAKM</sequence>
<dbReference type="Proteomes" id="UP001162992">
    <property type="component" value="Chromosome 22"/>
</dbReference>
<comment type="caution">
    <text evidence="1">The sequence shown here is derived from an EMBL/GenBank/DDBJ whole genome shotgun (WGS) entry which is preliminary data.</text>
</comment>
<organism evidence="1 2">
    <name type="scientific">Diphasiastrum complanatum</name>
    <name type="common">Issler's clubmoss</name>
    <name type="synonym">Lycopodium complanatum</name>
    <dbReference type="NCBI Taxonomy" id="34168"/>
    <lineage>
        <taxon>Eukaryota</taxon>
        <taxon>Viridiplantae</taxon>
        <taxon>Streptophyta</taxon>
        <taxon>Embryophyta</taxon>
        <taxon>Tracheophyta</taxon>
        <taxon>Lycopodiopsida</taxon>
        <taxon>Lycopodiales</taxon>
        <taxon>Lycopodiaceae</taxon>
        <taxon>Lycopodioideae</taxon>
        <taxon>Diphasiastrum</taxon>
    </lineage>
</organism>